<dbReference type="AlphaFoldDB" id="A0AAD5CB45"/>
<evidence type="ECO:0000313" key="2">
    <source>
        <dbReference type="Proteomes" id="UP001206925"/>
    </source>
</evidence>
<evidence type="ECO:0000313" key="1">
    <source>
        <dbReference type="EMBL" id="KAI7738038.1"/>
    </source>
</evidence>
<feature type="non-terminal residue" evidence="1">
    <location>
        <position position="72"/>
    </location>
</feature>
<dbReference type="EMBL" id="JAMZMK010008886">
    <property type="protein sequence ID" value="KAI7738038.1"/>
    <property type="molecule type" value="Genomic_DNA"/>
</dbReference>
<dbReference type="Proteomes" id="UP001206925">
    <property type="component" value="Unassembled WGS sequence"/>
</dbReference>
<gene>
    <name evidence="1" type="ORF">M8C21_016290</name>
</gene>
<sequence length="72" mass="8258">SKTDIQHIAPNNTNLPPTIQIYKPIIIINNNKHPFASTSSTHDIRRQLFTKNLTVIIENEENLSTSRRKSHP</sequence>
<keyword evidence="2" id="KW-1185">Reference proteome</keyword>
<feature type="non-terminal residue" evidence="1">
    <location>
        <position position="1"/>
    </location>
</feature>
<proteinExistence type="predicted"/>
<reference evidence="1" key="1">
    <citation type="submission" date="2022-06" db="EMBL/GenBank/DDBJ databases">
        <title>Uncovering the hologenomic basis of an extraordinary plant invasion.</title>
        <authorList>
            <person name="Bieker V.C."/>
            <person name="Martin M.D."/>
            <person name="Gilbert T."/>
            <person name="Hodgins K."/>
            <person name="Battlay P."/>
            <person name="Petersen B."/>
            <person name="Wilson J."/>
        </authorList>
    </citation>
    <scope>NUCLEOTIDE SEQUENCE</scope>
    <source>
        <strain evidence="1">AA19_3_7</strain>
        <tissue evidence="1">Leaf</tissue>
    </source>
</reference>
<comment type="caution">
    <text evidence="1">The sequence shown here is derived from an EMBL/GenBank/DDBJ whole genome shotgun (WGS) entry which is preliminary data.</text>
</comment>
<accession>A0AAD5CB45</accession>
<name>A0AAD5CB45_AMBAR</name>
<organism evidence="1 2">
    <name type="scientific">Ambrosia artemisiifolia</name>
    <name type="common">Common ragweed</name>
    <dbReference type="NCBI Taxonomy" id="4212"/>
    <lineage>
        <taxon>Eukaryota</taxon>
        <taxon>Viridiplantae</taxon>
        <taxon>Streptophyta</taxon>
        <taxon>Embryophyta</taxon>
        <taxon>Tracheophyta</taxon>
        <taxon>Spermatophyta</taxon>
        <taxon>Magnoliopsida</taxon>
        <taxon>eudicotyledons</taxon>
        <taxon>Gunneridae</taxon>
        <taxon>Pentapetalae</taxon>
        <taxon>asterids</taxon>
        <taxon>campanulids</taxon>
        <taxon>Asterales</taxon>
        <taxon>Asteraceae</taxon>
        <taxon>Asteroideae</taxon>
        <taxon>Heliantheae alliance</taxon>
        <taxon>Heliantheae</taxon>
        <taxon>Ambrosia</taxon>
    </lineage>
</organism>
<protein>
    <submittedName>
        <fullName evidence="1">Uncharacterized protein</fullName>
    </submittedName>
</protein>